<name>A0A8H7QZ35_9FUNG</name>
<dbReference type="Proteomes" id="UP000603453">
    <property type="component" value="Unassembled WGS sequence"/>
</dbReference>
<dbReference type="OrthoDB" id="10250458at2759"/>
<evidence type="ECO:0000313" key="1">
    <source>
        <dbReference type="EMBL" id="KAG2200952.1"/>
    </source>
</evidence>
<organism evidence="1 2">
    <name type="scientific">Mucor saturninus</name>
    <dbReference type="NCBI Taxonomy" id="64648"/>
    <lineage>
        <taxon>Eukaryota</taxon>
        <taxon>Fungi</taxon>
        <taxon>Fungi incertae sedis</taxon>
        <taxon>Mucoromycota</taxon>
        <taxon>Mucoromycotina</taxon>
        <taxon>Mucoromycetes</taxon>
        <taxon>Mucorales</taxon>
        <taxon>Mucorineae</taxon>
        <taxon>Mucoraceae</taxon>
        <taxon>Mucor</taxon>
    </lineage>
</organism>
<dbReference type="AlphaFoldDB" id="A0A8H7QZ35"/>
<proteinExistence type="predicted"/>
<dbReference type="EMBL" id="JAEPRD010000077">
    <property type="protein sequence ID" value="KAG2200952.1"/>
    <property type="molecule type" value="Genomic_DNA"/>
</dbReference>
<sequence>MVCGPAVQNNPEDQKVVMDNEGAEAFEALDGFAILHTILKSPLTDPTML</sequence>
<comment type="caution">
    <text evidence="1">The sequence shown here is derived from an EMBL/GenBank/DDBJ whole genome shotgun (WGS) entry which is preliminary data.</text>
</comment>
<accession>A0A8H7QZ35</accession>
<keyword evidence="2" id="KW-1185">Reference proteome</keyword>
<reference evidence="1" key="1">
    <citation type="submission" date="2020-12" db="EMBL/GenBank/DDBJ databases">
        <title>Metabolic potential, ecology and presence of endohyphal bacteria is reflected in genomic diversity of Mucoromycotina.</title>
        <authorList>
            <person name="Muszewska A."/>
            <person name="Okrasinska A."/>
            <person name="Steczkiewicz K."/>
            <person name="Drgas O."/>
            <person name="Orlowska M."/>
            <person name="Perlinska-Lenart U."/>
            <person name="Aleksandrzak-Piekarczyk T."/>
            <person name="Szatraj K."/>
            <person name="Zielenkiewicz U."/>
            <person name="Pilsyk S."/>
            <person name="Malc E."/>
            <person name="Mieczkowski P."/>
            <person name="Kruszewska J.S."/>
            <person name="Biernat P."/>
            <person name="Pawlowska J."/>
        </authorList>
    </citation>
    <scope>NUCLEOTIDE SEQUENCE</scope>
    <source>
        <strain evidence="1">WA0000017839</strain>
    </source>
</reference>
<gene>
    <name evidence="1" type="ORF">INT47_003187</name>
</gene>
<protein>
    <submittedName>
        <fullName evidence="1">Uncharacterized protein</fullName>
    </submittedName>
</protein>
<evidence type="ECO:0000313" key="2">
    <source>
        <dbReference type="Proteomes" id="UP000603453"/>
    </source>
</evidence>